<dbReference type="Proteomes" id="UP000071778">
    <property type="component" value="Chromosome"/>
</dbReference>
<evidence type="ECO:0000256" key="1">
    <source>
        <dbReference type="SAM" id="Phobius"/>
    </source>
</evidence>
<keyword evidence="1" id="KW-0472">Membrane</keyword>
<keyword evidence="1" id="KW-1133">Transmembrane helix</keyword>
<accession>A0A127QNY6</accession>
<evidence type="ECO:0008006" key="4">
    <source>
        <dbReference type="Google" id="ProtNLM"/>
    </source>
</evidence>
<sequence length="208" mass="22147">MKSASTYSRRRPQPGSAIYRNGQRGIILIVTMFALIILMISGIALVRSFDSSLVLAGNMAFKRDLVNQGERGMAAAIASIKSGTLVSETTRQSDLLSSNYLSSLQTTDAHGIPTILLNDSTWKTAGLGTSDDITDATSQVTIRYVIDRLCLASGAASTANCIVGSYGDKGGTANTKRATGITPPVYRISVRVTGPRNTQTYLQTTFSI</sequence>
<organism evidence="2 3">
    <name type="scientific">Collimonas arenae</name>
    <dbReference type="NCBI Taxonomy" id="279058"/>
    <lineage>
        <taxon>Bacteria</taxon>
        <taxon>Pseudomonadati</taxon>
        <taxon>Pseudomonadota</taxon>
        <taxon>Betaproteobacteria</taxon>
        <taxon>Burkholderiales</taxon>
        <taxon>Oxalobacteraceae</taxon>
        <taxon>Collimonas</taxon>
    </lineage>
</organism>
<feature type="transmembrane region" description="Helical" evidence="1">
    <location>
        <begin position="26"/>
        <end position="46"/>
    </location>
</feature>
<evidence type="ECO:0000313" key="2">
    <source>
        <dbReference type="EMBL" id="AMP11302.1"/>
    </source>
</evidence>
<keyword evidence="1" id="KW-0812">Transmembrane</keyword>
<reference evidence="2 3" key="1">
    <citation type="submission" date="2015-11" db="EMBL/GenBank/DDBJ databases">
        <title>Exploring the genomic traits of fungus-feeding bacterial genus Collimonas.</title>
        <authorList>
            <person name="Song C."/>
            <person name="Schmidt R."/>
            <person name="de Jager V."/>
            <person name="Krzyzanowska D."/>
            <person name="Jongedijk E."/>
            <person name="Cankar K."/>
            <person name="Beekwilder J."/>
            <person name="van Veen A."/>
            <person name="de Boer W."/>
            <person name="van Veen J.A."/>
            <person name="Garbeva P."/>
        </authorList>
    </citation>
    <scope>NUCLEOTIDE SEQUENCE [LARGE SCALE GENOMIC DNA]</scope>
    <source>
        <strain evidence="2 3">Ter282</strain>
    </source>
</reference>
<gene>
    <name evidence="2" type="ORF">CAter282_3619</name>
</gene>
<dbReference type="EMBL" id="CP013235">
    <property type="protein sequence ID" value="AMP11302.1"/>
    <property type="molecule type" value="Genomic_DNA"/>
</dbReference>
<protein>
    <recommendedName>
        <fullName evidence="4">Tfp pilus assembly protein PilX</fullName>
    </recommendedName>
</protein>
<dbReference type="PATRIC" id="fig|279058.17.peg.3921"/>
<name>A0A127QNY6_9BURK</name>
<keyword evidence="3" id="KW-1185">Reference proteome</keyword>
<evidence type="ECO:0000313" key="3">
    <source>
        <dbReference type="Proteomes" id="UP000071778"/>
    </source>
</evidence>
<dbReference type="AlphaFoldDB" id="A0A127QNY6"/>
<proteinExistence type="predicted"/>